<name>A0A3Q3AD20_KRYMA</name>
<dbReference type="OMA" id="DSTKHTW"/>
<evidence type="ECO:0000259" key="6">
    <source>
        <dbReference type="PROSITE" id="PS50853"/>
    </source>
</evidence>
<feature type="domain" description="Fibronectin type-III" evidence="6">
    <location>
        <begin position="1110"/>
        <end position="1203"/>
    </location>
</feature>
<dbReference type="InterPro" id="IPR013098">
    <property type="entry name" value="Ig_I-set"/>
</dbReference>
<keyword evidence="3" id="KW-0393">Immunoglobulin domain</keyword>
<dbReference type="GO" id="GO:0055013">
    <property type="term" value="P:cardiac muscle cell development"/>
    <property type="evidence" value="ECO:0007669"/>
    <property type="project" value="UniProtKB-ARBA"/>
</dbReference>
<dbReference type="InterPro" id="IPR050964">
    <property type="entry name" value="Striated_Muscle_Regulatory"/>
</dbReference>
<feature type="domain" description="Fibronectin type-III" evidence="6">
    <location>
        <begin position="712"/>
        <end position="806"/>
    </location>
</feature>
<evidence type="ECO:0000256" key="4">
    <source>
        <dbReference type="SAM" id="MobiDB-lite"/>
    </source>
</evidence>
<dbReference type="FunFam" id="2.60.40.10:FF:001232">
    <property type="entry name" value="Immunoglobulin-like and fibronectin type III domain-containing 1"/>
    <property type="match status" value="1"/>
</dbReference>
<feature type="region of interest" description="Disordered" evidence="4">
    <location>
        <begin position="433"/>
        <end position="521"/>
    </location>
</feature>
<dbReference type="PROSITE" id="PS50853">
    <property type="entry name" value="FN3"/>
    <property type="match status" value="4"/>
</dbReference>
<dbReference type="InterPro" id="IPR003961">
    <property type="entry name" value="FN3_dom"/>
</dbReference>
<dbReference type="InterPro" id="IPR007110">
    <property type="entry name" value="Ig-like_dom"/>
</dbReference>
<dbReference type="FunFam" id="2.60.40.10:FF:001401">
    <property type="entry name" value="immunoglobulin-like and fibronectin type III domain-containing protein 1"/>
    <property type="match status" value="1"/>
</dbReference>
<dbReference type="SUPFAM" id="SSF49265">
    <property type="entry name" value="Fibronectin type III"/>
    <property type="match status" value="2"/>
</dbReference>
<dbReference type="SUPFAM" id="SSF48726">
    <property type="entry name" value="Immunoglobulin"/>
    <property type="match status" value="5"/>
</dbReference>
<evidence type="ECO:0000256" key="1">
    <source>
        <dbReference type="ARBA" id="ARBA00006692"/>
    </source>
</evidence>
<evidence type="ECO:0000259" key="5">
    <source>
        <dbReference type="PROSITE" id="PS50835"/>
    </source>
</evidence>
<dbReference type="PROSITE" id="PS50835">
    <property type="entry name" value="IG_LIKE"/>
    <property type="match status" value="3"/>
</dbReference>
<keyword evidence="2" id="KW-0677">Repeat</keyword>
<accession>A0A3Q3AD20</accession>
<dbReference type="FunFam" id="2.60.40.10:FF:000080">
    <property type="entry name" value="Myosin light chain kinase, smooth muscle"/>
    <property type="match status" value="1"/>
</dbReference>
<dbReference type="GeneTree" id="ENSGT00940000160123"/>
<proteinExistence type="inferred from homology"/>
<evidence type="ECO:0000313" key="7">
    <source>
        <dbReference type="Ensembl" id="ENSKMAP00000013960.1"/>
    </source>
</evidence>
<comment type="similarity">
    <text evidence="1">Belongs to the protein kinase superfamily. CAMK Ser/Thr protein kinase family.</text>
</comment>
<evidence type="ECO:0000313" key="8">
    <source>
        <dbReference type="Proteomes" id="UP000264800"/>
    </source>
</evidence>
<dbReference type="GO" id="GO:0045214">
    <property type="term" value="P:sarcomere organization"/>
    <property type="evidence" value="ECO:0007669"/>
    <property type="project" value="TreeGrafter"/>
</dbReference>
<dbReference type="FunFam" id="2.60.40.10:FF:000031">
    <property type="entry name" value="Myosin-binding protein C, slow type"/>
    <property type="match status" value="1"/>
</dbReference>
<feature type="compositionally biased region" description="Basic and acidic residues" evidence="4">
    <location>
        <begin position="495"/>
        <end position="513"/>
    </location>
</feature>
<dbReference type="CDD" id="cd00063">
    <property type="entry name" value="FN3"/>
    <property type="match status" value="4"/>
</dbReference>
<dbReference type="InterPro" id="IPR003598">
    <property type="entry name" value="Ig_sub2"/>
</dbReference>
<feature type="domain" description="Ig-like" evidence="5">
    <location>
        <begin position="36"/>
        <end position="144"/>
    </location>
</feature>
<feature type="domain" description="Ig-like" evidence="5">
    <location>
        <begin position="1015"/>
        <end position="1105"/>
    </location>
</feature>
<dbReference type="STRING" id="37003.ENSKMAP00000013960"/>
<dbReference type="Ensembl" id="ENSKMAT00000014169.1">
    <property type="protein sequence ID" value="ENSKMAP00000013960.1"/>
    <property type="gene ID" value="ENSKMAG00000010408.1"/>
</dbReference>
<feature type="domain" description="Ig-like" evidence="5">
    <location>
        <begin position="1223"/>
        <end position="1311"/>
    </location>
</feature>
<dbReference type="GO" id="GO:0031430">
    <property type="term" value="C:M band"/>
    <property type="evidence" value="ECO:0007669"/>
    <property type="project" value="TreeGrafter"/>
</dbReference>
<reference evidence="7" key="1">
    <citation type="submission" date="2025-08" db="UniProtKB">
        <authorList>
            <consortium name="Ensembl"/>
        </authorList>
    </citation>
    <scope>IDENTIFICATION</scope>
</reference>
<dbReference type="InterPro" id="IPR040849">
    <property type="entry name" value="MyBP-C_THB"/>
</dbReference>
<dbReference type="FunFam" id="2.60.40.10:FF:001097">
    <property type="entry name" value="Immunoglobulin-like and fibronectin type III domain-containing protein 1"/>
    <property type="match status" value="1"/>
</dbReference>
<feature type="domain" description="Fibronectin type-III" evidence="6">
    <location>
        <begin position="811"/>
        <end position="908"/>
    </location>
</feature>
<dbReference type="InterPro" id="IPR003599">
    <property type="entry name" value="Ig_sub"/>
</dbReference>
<dbReference type="SMART" id="SM00060">
    <property type="entry name" value="FN3"/>
    <property type="match status" value="4"/>
</dbReference>
<organism evidence="7 8">
    <name type="scientific">Kryptolebias marmoratus</name>
    <name type="common">Mangrove killifish</name>
    <name type="synonym">Rivulus marmoratus</name>
    <dbReference type="NCBI Taxonomy" id="37003"/>
    <lineage>
        <taxon>Eukaryota</taxon>
        <taxon>Metazoa</taxon>
        <taxon>Chordata</taxon>
        <taxon>Craniata</taxon>
        <taxon>Vertebrata</taxon>
        <taxon>Euteleostomi</taxon>
        <taxon>Actinopterygii</taxon>
        <taxon>Neopterygii</taxon>
        <taxon>Teleostei</taxon>
        <taxon>Neoteleostei</taxon>
        <taxon>Acanthomorphata</taxon>
        <taxon>Ovalentaria</taxon>
        <taxon>Atherinomorphae</taxon>
        <taxon>Cyprinodontiformes</taxon>
        <taxon>Rivulidae</taxon>
        <taxon>Kryptolebias</taxon>
    </lineage>
</organism>
<dbReference type="GO" id="GO:0003007">
    <property type="term" value="P:heart morphogenesis"/>
    <property type="evidence" value="ECO:0007669"/>
    <property type="project" value="UniProtKB-ARBA"/>
</dbReference>
<dbReference type="FunFam" id="2.60.40.10:FF:001438">
    <property type="entry name" value="Immunoglobulin-like and fibronectin type III domain-containing protein 1"/>
    <property type="match status" value="1"/>
</dbReference>
<dbReference type="PANTHER" id="PTHR13817:SF180">
    <property type="entry name" value="IMMUNOGLOBULIN-LIKE AND FIBRONECTIN TYPE III DOMAIN-CONTAINING 1, TANDEM DUPLICATE 3-RELATED"/>
    <property type="match status" value="1"/>
</dbReference>
<dbReference type="FunFam" id="2.60.40.10:FF:002294">
    <property type="entry name" value="Immunoglobulin-like and fibronectin type III domain-containing 1, tandem duplicate 3"/>
    <property type="match status" value="1"/>
</dbReference>
<dbReference type="InterPro" id="IPR036179">
    <property type="entry name" value="Ig-like_dom_sf"/>
</dbReference>
<dbReference type="Pfam" id="PF00041">
    <property type="entry name" value="fn3"/>
    <property type="match status" value="3"/>
</dbReference>
<evidence type="ECO:0000256" key="2">
    <source>
        <dbReference type="ARBA" id="ARBA00022737"/>
    </source>
</evidence>
<dbReference type="Pfam" id="PF18362">
    <property type="entry name" value="THB"/>
    <property type="match status" value="1"/>
</dbReference>
<evidence type="ECO:0000256" key="3">
    <source>
        <dbReference type="ARBA" id="ARBA00023319"/>
    </source>
</evidence>
<feature type="compositionally biased region" description="Basic and acidic residues" evidence="4">
    <location>
        <begin position="441"/>
        <end position="469"/>
    </location>
</feature>
<dbReference type="Pfam" id="PF07679">
    <property type="entry name" value="I-set"/>
    <property type="match status" value="5"/>
</dbReference>
<dbReference type="Gene3D" id="2.60.40.10">
    <property type="entry name" value="Immunoglobulins"/>
    <property type="match status" value="9"/>
</dbReference>
<dbReference type="Proteomes" id="UP000264800">
    <property type="component" value="Unplaced"/>
</dbReference>
<dbReference type="SMART" id="SM00408">
    <property type="entry name" value="IGc2"/>
    <property type="match status" value="3"/>
</dbReference>
<dbReference type="InterPro" id="IPR036116">
    <property type="entry name" value="FN3_sf"/>
</dbReference>
<dbReference type="InterPro" id="IPR013783">
    <property type="entry name" value="Ig-like_fold"/>
</dbReference>
<dbReference type="FunFam" id="2.60.40.10:FF:000107">
    <property type="entry name" value="Myosin, light chain kinase a"/>
    <property type="match status" value="1"/>
</dbReference>
<sequence length="1361" mass="152443">TRAQRMKQRPPAEGEKGIFFLIYISSSAIRRRSKTPGVMITQYTIRLPEGKSTPDFQCKPAPVTTQEGKLAVFKAVVTGNPKPDVSWRRTRGNLSDKDKFKQNYNESTGEYILEIHKVTAAETDTYKCYAVNEFGKAVCSTTLGVLDGKIYYLNLLFSGSTNPEDFRKMLRKSKVEKANGDNNEKFWDAMLNADRRDYERICSEYEVTDLQLILKKLEEKRTARAQNRNKVRKLTAPTQDGLFSVKSNDGVIPCDVDAEEHGVRSAGRTNGNRINRLLQNDSGLHLGDVEEVNLLSNVDFVIKIQEIKAEERDDALFECVLTHPLPKITWMKKGIALEDGEKYSITVSTDRLIHKLLIKDCSKTDKGIYSAIAGITSCSAWLVVEAKKNPASGGTKAVRKTALAGGAQTDLEKVAKEQQMKNQQEMEKILKAVKAKHAAGKTKEEVSSHSGGDLRESERKEKAQSKNSEDGAATNLDDLDGVGGSSGQAGLQVHPPEEKTMELDPARQSRSEPKGWQSTGERISNNVCSDVWRLFPDPGVQFVCGLSDVDAIISEMAELTCKLSSEDCEGLAIDGPIHKLVIVKCIEEYSGKYRFEADGRKTEAMVNVKDPPRFDSEGLCAFTEPLTVKVGHHAIFKLQFVGYKPIKIQWYRDGEELQEDNNTKIEKSSSHSRLLLSRCQRKDTGEIKIKLKNDHGFTEAVSQLIVLDKPTPPLGPAEVMESSASCIEFKWRPPKDDGGSPVTNYILERQQVGRNTWKKIGELPAVPKHRDTDVDRGRKYCYRIRAVTSEGTSEVMETDEMQAGKFAFPGPPAPPKVVSAFNDCINLSWVSPANSGGSRILGYILEKRKKGSNLWTVVNASDEIIKEKKYAVKDVVEGIEYEFRVSAINLSGAGEFSNPSEFVFARDPKKPPGKVTSLKVTETSYTNMVVTWTKPEDKPGEQDEAKGYFVEIRQADCTEWSRCNSTPIIMTSFNVKSLKSMDMYWVRVIAMNDGGESATEELPRYVLAMPLPVRPKFTNKKMKSFMVVRAGNSVRITVNFEASPRPEVTWLKDNVPLTKRVTISNSDGSSQLLIPTSERSDSGIYSILVKNFAGQETFSTEVRVTDDPKPPGPVELEESVPGTVTVIWKPSPDEKRDDRLHYTVSKLDSTKHTWITVADRLFNNKFTVCNIMQGREYHFRVYAKNDMGISAPSESPTWGMEKKKDKFVISEPTNKDCDLRCAPAFIVPLKLQTATAGYECLMSCAVKGNPTPRITWYRNHVSLNTDTNFYISNVFGVCSLKILRVGPKDMAEYTVIAENSQGRAECSTVLNIRGERGTRLHLHHKKEQRLRGIHLFFCLSPMQSEETWHLWLKVIYLIQGL</sequence>
<keyword evidence="8" id="KW-1185">Reference proteome</keyword>
<reference evidence="7" key="2">
    <citation type="submission" date="2025-09" db="UniProtKB">
        <authorList>
            <consortium name="Ensembl"/>
        </authorList>
    </citation>
    <scope>IDENTIFICATION</scope>
</reference>
<dbReference type="PANTHER" id="PTHR13817">
    <property type="entry name" value="TITIN"/>
    <property type="match status" value="1"/>
</dbReference>
<protein>
    <submittedName>
        <fullName evidence="7">Immunoglobulin-like and fibronectin type III domain-containing protein 1</fullName>
    </submittedName>
</protein>
<dbReference type="SMART" id="SM00409">
    <property type="entry name" value="IG"/>
    <property type="match status" value="6"/>
</dbReference>
<feature type="domain" description="Fibronectin type-III" evidence="6">
    <location>
        <begin position="911"/>
        <end position="1011"/>
    </location>
</feature>